<evidence type="ECO:0000313" key="3">
    <source>
        <dbReference type="Proteomes" id="UP000236379"/>
    </source>
</evidence>
<gene>
    <name evidence="2" type="ORF">CVO96_02615</name>
</gene>
<keyword evidence="3" id="KW-1185">Reference proteome</keyword>
<organism evidence="2 3">
    <name type="scientific">Deinococcus koreensis</name>
    <dbReference type="NCBI Taxonomy" id="2054903"/>
    <lineage>
        <taxon>Bacteria</taxon>
        <taxon>Thermotogati</taxon>
        <taxon>Deinococcota</taxon>
        <taxon>Deinococci</taxon>
        <taxon>Deinococcales</taxon>
        <taxon>Deinococcaceae</taxon>
        <taxon>Deinococcus</taxon>
    </lineage>
</organism>
<comment type="caution">
    <text evidence="2">The sequence shown here is derived from an EMBL/GenBank/DDBJ whole genome shotgun (WGS) entry which is preliminary data.</text>
</comment>
<dbReference type="EMBL" id="PPPD01000001">
    <property type="protein sequence ID" value="PNY80407.1"/>
    <property type="molecule type" value="Genomic_DNA"/>
</dbReference>
<evidence type="ECO:0000256" key="1">
    <source>
        <dbReference type="SAM" id="SignalP"/>
    </source>
</evidence>
<dbReference type="OrthoDB" id="69102at2"/>
<accession>A0A2K3UV51</accession>
<protein>
    <submittedName>
        <fullName evidence="2">Uncharacterized protein</fullName>
    </submittedName>
</protein>
<name>A0A2K3UV51_9DEIO</name>
<evidence type="ECO:0000313" key="2">
    <source>
        <dbReference type="EMBL" id="PNY80407.1"/>
    </source>
</evidence>
<feature type="chain" id="PRO_5014477152" evidence="1">
    <location>
        <begin position="23"/>
        <end position="235"/>
    </location>
</feature>
<sequence>MRRLLLSSLTLLSLGASTTALAVPTGPPGAPPSAVTGADSEVLAALHLYVASFQPVGGETSLLAYARREALDWTAVQNLWASQFSGGAGRFLEWRGHSQTPGGSVFTTLRAALYGTPGSGLLVVNREWCSAGSCQARTAFAWQDAGGLRAVRDSTVIPLIRDADFYPGDVPECLQGVVLNVSYVPSWQGQTLSATAVLPRASAQRCAATGVSPEAVTRPLRLNWTASVGKFRRGW</sequence>
<feature type="signal peptide" evidence="1">
    <location>
        <begin position="1"/>
        <end position="22"/>
    </location>
</feature>
<dbReference type="AlphaFoldDB" id="A0A2K3UV51"/>
<keyword evidence="1" id="KW-0732">Signal</keyword>
<dbReference type="RefSeq" id="WP_103310018.1">
    <property type="nucleotide sequence ID" value="NZ_PPPD01000001.1"/>
</dbReference>
<proteinExistence type="predicted"/>
<reference evidence="2 3" key="1">
    <citation type="submission" date="2018-01" db="EMBL/GenBank/DDBJ databases">
        <title>Deinococcus koreensis sp. nov., a radiation-resistant bacterium isolated from river water.</title>
        <authorList>
            <person name="Choi A."/>
        </authorList>
    </citation>
    <scope>NUCLEOTIDE SEQUENCE [LARGE SCALE GENOMIC DNA]</scope>
    <source>
        <strain evidence="2 3">SJW1-2</strain>
    </source>
</reference>
<dbReference type="Proteomes" id="UP000236379">
    <property type="component" value="Unassembled WGS sequence"/>
</dbReference>